<evidence type="ECO:0000313" key="9">
    <source>
        <dbReference type="EMBL" id="AZZ38437.1"/>
    </source>
</evidence>
<dbReference type="GO" id="GO:0043190">
    <property type="term" value="C:ATP-binding cassette (ABC) transporter complex"/>
    <property type="evidence" value="ECO:0007669"/>
    <property type="project" value="InterPro"/>
</dbReference>
<evidence type="ECO:0000256" key="5">
    <source>
        <dbReference type="ARBA" id="ARBA00023251"/>
    </source>
</evidence>
<organism evidence="9 10">
    <name type="scientific">Acidipropionibacterium jensenii</name>
    <dbReference type="NCBI Taxonomy" id="1749"/>
    <lineage>
        <taxon>Bacteria</taxon>
        <taxon>Bacillati</taxon>
        <taxon>Actinomycetota</taxon>
        <taxon>Actinomycetes</taxon>
        <taxon>Propionibacteriales</taxon>
        <taxon>Propionibacteriaceae</taxon>
        <taxon>Acidipropionibacterium</taxon>
    </lineage>
</organism>
<feature type="transmembrane region" description="Helical" evidence="6">
    <location>
        <begin position="125"/>
        <end position="147"/>
    </location>
</feature>
<feature type="region of interest" description="Disordered" evidence="7">
    <location>
        <begin position="1"/>
        <end position="25"/>
    </location>
</feature>
<comment type="similarity">
    <text evidence="6">Belongs to the ABC-2 integral membrane protein family.</text>
</comment>
<dbReference type="Pfam" id="PF01061">
    <property type="entry name" value="ABC2_membrane"/>
    <property type="match status" value="1"/>
</dbReference>
<evidence type="ECO:0000259" key="8">
    <source>
        <dbReference type="PROSITE" id="PS51012"/>
    </source>
</evidence>
<keyword evidence="3 6" id="KW-1133">Transmembrane helix</keyword>
<keyword evidence="5" id="KW-0046">Antibiotic resistance</keyword>
<protein>
    <recommendedName>
        <fullName evidence="6">Transport permease protein</fullName>
    </recommendedName>
</protein>
<dbReference type="PROSITE" id="PS51012">
    <property type="entry name" value="ABC_TM2"/>
    <property type="match status" value="1"/>
</dbReference>
<dbReference type="PANTHER" id="PTHR43229">
    <property type="entry name" value="NODULATION PROTEIN J"/>
    <property type="match status" value="1"/>
</dbReference>
<dbReference type="Proteomes" id="UP000285875">
    <property type="component" value="Chromosome"/>
</dbReference>
<keyword evidence="6" id="KW-1003">Cell membrane</keyword>
<feature type="transmembrane region" description="Helical" evidence="6">
    <location>
        <begin position="197"/>
        <end position="218"/>
    </location>
</feature>
<gene>
    <name evidence="9" type="ORF">C0Z10_00230</name>
</gene>
<dbReference type="GO" id="GO:0046677">
    <property type="term" value="P:response to antibiotic"/>
    <property type="evidence" value="ECO:0007669"/>
    <property type="project" value="UniProtKB-KW"/>
</dbReference>
<proteinExistence type="inferred from homology"/>
<feature type="transmembrane region" description="Helical" evidence="6">
    <location>
        <begin position="79"/>
        <end position="104"/>
    </location>
</feature>
<feature type="transmembrane region" description="Helical" evidence="6">
    <location>
        <begin position="252"/>
        <end position="274"/>
    </location>
</feature>
<keyword evidence="2 6" id="KW-0812">Transmembrane</keyword>
<dbReference type="PIRSF" id="PIRSF006648">
    <property type="entry name" value="DrrB"/>
    <property type="match status" value="1"/>
</dbReference>
<keyword evidence="6" id="KW-0813">Transport</keyword>
<evidence type="ECO:0000256" key="1">
    <source>
        <dbReference type="ARBA" id="ARBA00004141"/>
    </source>
</evidence>
<dbReference type="GO" id="GO:0140359">
    <property type="term" value="F:ABC-type transporter activity"/>
    <property type="evidence" value="ECO:0007669"/>
    <property type="project" value="InterPro"/>
</dbReference>
<evidence type="ECO:0000256" key="4">
    <source>
        <dbReference type="ARBA" id="ARBA00023136"/>
    </source>
</evidence>
<feature type="transmembrane region" description="Helical" evidence="6">
    <location>
        <begin position="159"/>
        <end position="185"/>
    </location>
</feature>
<reference evidence="10" key="1">
    <citation type="submission" date="2017-12" db="EMBL/GenBank/DDBJ databases">
        <title>Whole genome sequencing of Acidipropionibacterium jensenii strains JS279 and JS280.</title>
        <authorList>
            <person name="Deptula P."/>
            <person name="Laine P."/>
            <person name="Smolander O.-P."/>
            <person name="Paulin L."/>
            <person name="Auvinen P."/>
            <person name="Varmanen P."/>
        </authorList>
    </citation>
    <scope>NUCLEOTIDE SEQUENCE [LARGE SCALE GENOMIC DNA]</scope>
    <source>
        <strain evidence="10">JS280</strain>
    </source>
</reference>
<dbReference type="InterPro" id="IPR000412">
    <property type="entry name" value="ABC_2_transport"/>
</dbReference>
<evidence type="ECO:0000256" key="7">
    <source>
        <dbReference type="SAM" id="MobiDB-lite"/>
    </source>
</evidence>
<keyword evidence="4 6" id="KW-0472">Membrane</keyword>
<dbReference type="RefSeq" id="WP_097798062.1">
    <property type="nucleotide sequence ID" value="NZ_CP025570.1"/>
</dbReference>
<dbReference type="AlphaFoldDB" id="A0A3Q9UHR0"/>
<feature type="transmembrane region" description="Helical" evidence="6">
    <location>
        <begin position="47"/>
        <end position="67"/>
    </location>
</feature>
<dbReference type="EMBL" id="CP025570">
    <property type="protein sequence ID" value="AZZ38437.1"/>
    <property type="molecule type" value="Genomic_DNA"/>
</dbReference>
<feature type="domain" description="ABC transmembrane type-2" evidence="8">
    <location>
        <begin position="47"/>
        <end position="277"/>
    </location>
</feature>
<evidence type="ECO:0000256" key="2">
    <source>
        <dbReference type="ARBA" id="ARBA00022692"/>
    </source>
</evidence>
<dbReference type="InterPro" id="IPR047817">
    <property type="entry name" value="ABC2_TM_bact-type"/>
</dbReference>
<accession>A0A3Q9UHR0</accession>
<dbReference type="PANTHER" id="PTHR43229:SF2">
    <property type="entry name" value="NODULATION PROTEIN J"/>
    <property type="match status" value="1"/>
</dbReference>
<comment type="subcellular location">
    <subcellularLocation>
        <location evidence="6">Cell membrane</location>
        <topology evidence="6">Multi-pass membrane protein</topology>
    </subcellularLocation>
    <subcellularLocation>
        <location evidence="1">Membrane</location>
        <topology evidence="1">Multi-pass membrane protein</topology>
    </subcellularLocation>
</comment>
<name>A0A3Q9UHR0_9ACTN</name>
<dbReference type="InterPro" id="IPR051784">
    <property type="entry name" value="Nod_factor_ABC_transporter"/>
</dbReference>
<sequence length="280" mass="29155">MSEISVRSPGASAAGAAGVVGGSRPAGVRSAGAFLVRDLTLLRRNMASLISTFIVPGLFMVCLYAVFGHAADTIGLDYATFLFAGCLVQAALFTGAASCMAVAVDLDSGLIDRIRIYPRSTAGYLLGRMATDMVRMGLSSLAVIAVARACGMEVAASRVLTACLWGLLVALVWGVLTTGLVLVAGHPVERADLIQTLEMLLVLFSTTFIPAASLSGALKNVVIHMPLSPVIEVTRSVLAAHGSAGSASRATWAEALCWLAGMLLVGLVLSVHALRRRRTR</sequence>
<evidence type="ECO:0000256" key="6">
    <source>
        <dbReference type="RuleBase" id="RU361157"/>
    </source>
</evidence>
<dbReference type="KEGG" id="aji:C0Z10_00230"/>
<dbReference type="InterPro" id="IPR013525">
    <property type="entry name" value="ABC2_TM"/>
</dbReference>
<evidence type="ECO:0000256" key="3">
    <source>
        <dbReference type="ARBA" id="ARBA00022989"/>
    </source>
</evidence>
<evidence type="ECO:0000313" key="10">
    <source>
        <dbReference type="Proteomes" id="UP000285875"/>
    </source>
</evidence>